<evidence type="ECO:0000313" key="2">
    <source>
        <dbReference type="EMBL" id="CAI8586641.1"/>
    </source>
</evidence>
<reference evidence="2 3" key="1">
    <citation type="submission" date="2023-01" db="EMBL/GenBank/DDBJ databases">
        <authorList>
            <person name="Kreplak J."/>
        </authorList>
    </citation>
    <scope>NUCLEOTIDE SEQUENCE [LARGE SCALE GENOMIC DNA]</scope>
</reference>
<evidence type="ECO:0000256" key="1">
    <source>
        <dbReference type="SAM" id="MobiDB-lite"/>
    </source>
</evidence>
<gene>
    <name evidence="2" type="ORF">VFH_I263200</name>
</gene>
<protein>
    <submittedName>
        <fullName evidence="2">Uncharacterized protein</fullName>
    </submittedName>
</protein>
<feature type="compositionally biased region" description="Basic and acidic residues" evidence="1">
    <location>
        <begin position="1"/>
        <end position="23"/>
    </location>
</feature>
<dbReference type="AlphaFoldDB" id="A0AAV0YKV9"/>
<feature type="compositionally biased region" description="Basic residues" evidence="1">
    <location>
        <begin position="53"/>
        <end position="62"/>
    </location>
</feature>
<keyword evidence="3" id="KW-1185">Reference proteome</keyword>
<evidence type="ECO:0000313" key="3">
    <source>
        <dbReference type="Proteomes" id="UP001157006"/>
    </source>
</evidence>
<organism evidence="2 3">
    <name type="scientific">Vicia faba</name>
    <name type="common">Broad bean</name>
    <name type="synonym">Faba vulgaris</name>
    <dbReference type="NCBI Taxonomy" id="3906"/>
    <lineage>
        <taxon>Eukaryota</taxon>
        <taxon>Viridiplantae</taxon>
        <taxon>Streptophyta</taxon>
        <taxon>Embryophyta</taxon>
        <taxon>Tracheophyta</taxon>
        <taxon>Spermatophyta</taxon>
        <taxon>Magnoliopsida</taxon>
        <taxon>eudicotyledons</taxon>
        <taxon>Gunneridae</taxon>
        <taxon>Pentapetalae</taxon>
        <taxon>rosids</taxon>
        <taxon>fabids</taxon>
        <taxon>Fabales</taxon>
        <taxon>Fabaceae</taxon>
        <taxon>Papilionoideae</taxon>
        <taxon>50 kb inversion clade</taxon>
        <taxon>NPAAA clade</taxon>
        <taxon>Hologalegina</taxon>
        <taxon>IRL clade</taxon>
        <taxon>Fabeae</taxon>
        <taxon>Vicia</taxon>
    </lineage>
</organism>
<dbReference type="EMBL" id="OX451736">
    <property type="protein sequence ID" value="CAI8586641.1"/>
    <property type="molecule type" value="Genomic_DNA"/>
</dbReference>
<accession>A0AAV0YKV9</accession>
<dbReference type="Proteomes" id="UP001157006">
    <property type="component" value="Chromosome 1L"/>
</dbReference>
<feature type="region of interest" description="Disordered" evidence="1">
    <location>
        <begin position="1"/>
        <end position="62"/>
    </location>
</feature>
<proteinExistence type="predicted"/>
<sequence length="130" mass="14505">MARGELPYKVKELPKKPYDRSKGGSEVAESRLPCPQNVGDDVDPQGLTDKGPAKGRNHPPHNLRRLSSPMIPFFDQKARILGFSFLLLVSDPISSPSALVHKTGLAISLQEFYKVGLECYGYWKKYGNLF</sequence>
<name>A0AAV0YKV9_VICFA</name>